<evidence type="ECO:0000256" key="1">
    <source>
        <dbReference type="SAM" id="Phobius"/>
    </source>
</evidence>
<feature type="transmembrane region" description="Helical" evidence="1">
    <location>
        <begin position="40"/>
        <end position="59"/>
    </location>
</feature>
<dbReference type="GO" id="GO:0016020">
    <property type="term" value="C:membrane"/>
    <property type="evidence" value="ECO:0007669"/>
    <property type="project" value="InterPro"/>
</dbReference>
<keyword evidence="3" id="KW-1185">Reference proteome</keyword>
<sequence>MNETLLIGIIFALIFTEFTDLSPGGVIVPAYFALYLASPVRILTTVAAALVTMLIVSFLSRYMILYGRRRYAVFLISGVLLKVLMSALIGSTALSIGSLIPGILGREMERQHILPTLLSLAVVTLATYFVILLLR</sequence>
<dbReference type="STRING" id="1526.SAMN02910262_02500"/>
<dbReference type="EMBL" id="FOIL01000024">
    <property type="protein sequence ID" value="SET54476.1"/>
    <property type="molecule type" value="Genomic_DNA"/>
</dbReference>
<dbReference type="PRINTS" id="PR01759">
    <property type="entry name" value="CAPSULEPROTC"/>
</dbReference>
<evidence type="ECO:0000313" key="2">
    <source>
        <dbReference type="EMBL" id="SET54476.1"/>
    </source>
</evidence>
<name>A0A1I0F9I8_9FIRM</name>
<keyword evidence="1" id="KW-1133">Transmembrane helix</keyword>
<proteinExistence type="predicted"/>
<dbReference type="eggNOG" id="ENOG50334DW">
    <property type="taxonomic scope" value="Bacteria"/>
</dbReference>
<keyword evidence="1" id="KW-0812">Transmembrane</keyword>
<keyword evidence="1" id="KW-0472">Membrane</keyword>
<dbReference type="Pfam" id="PF14102">
    <property type="entry name" value="Caps_synth_CapC"/>
    <property type="match status" value="1"/>
</dbReference>
<gene>
    <name evidence="2" type="ORF">SAMN04487771_10249</name>
</gene>
<dbReference type="OrthoDB" id="48792at2"/>
<dbReference type="AlphaFoldDB" id="A0A1I0F9I8"/>
<dbReference type="InterPro" id="IPR008338">
    <property type="entry name" value="Capsule_biosynth_CapC"/>
</dbReference>
<accession>A0A1I0F9I8</accession>
<reference evidence="2 3" key="1">
    <citation type="submission" date="2016-10" db="EMBL/GenBank/DDBJ databases">
        <authorList>
            <person name="de Groot N.N."/>
        </authorList>
    </citation>
    <scope>NUCLEOTIDE SEQUENCE [LARGE SCALE GENOMIC DNA]</scope>
    <source>
        <strain evidence="2 3">KH1P1</strain>
    </source>
</reference>
<feature type="transmembrane region" description="Helical" evidence="1">
    <location>
        <begin position="112"/>
        <end position="134"/>
    </location>
</feature>
<evidence type="ECO:0000313" key="3">
    <source>
        <dbReference type="Proteomes" id="UP000199820"/>
    </source>
</evidence>
<feature type="transmembrane region" description="Helical" evidence="1">
    <location>
        <begin position="71"/>
        <end position="100"/>
    </location>
</feature>
<dbReference type="GO" id="GO:0045227">
    <property type="term" value="P:capsule polysaccharide biosynthetic process"/>
    <property type="evidence" value="ECO:0007669"/>
    <property type="project" value="InterPro"/>
</dbReference>
<dbReference type="NCBIfam" id="TIGR04011">
    <property type="entry name" value="poly_gGlu_PgsC"/>
    <property type="match status" value="1"/>
</dbReference>
<organism evidence="2 3">
    <name type="scientific">[Clostridium] aminophilum</name>
    <dbReference type="NCBI Taxonomy" id="1526"/>
    <lineage>
        <taxon>Bacteria</taxon>
        <taxon>Bacillati</taxon>
        <taxon>Bacillota</taxon>
        <taxon>Clostridia</taxon>
        <taxon>Lachnospirales</taxon>
        <taxon>Lachnospiraceae</taxon>
    </lineage>
</organism>
<dbReference type="Proteomes" id="UP000199820">
    <property type="component" value="Unassembled WGS sequence"/>
</dbReference>
<dbReference type="RefSeq" id="WP_074649586.1">
    <property type="nucleotide sequence ID" value="NZ_FOIL01000024.1"/>
</dbReference>
<protein>
    <submittedName>
        <fullName evidence="2">Poly-gamma-glutamate biosynthesis protein PgsC/CapC</fullName>
    </submittedName>
</protein>